<dbReference type="InterPro" id="IPR045931">
    <property type="entry name" value="DUF6350"/>
</dbReference>
<sequence length="504" mass="52052">MSSPRNSLVRRTAPVRSEPEPPVDEPGFLSLTPERARVLMLVAARPAAFGLAAIVIAMFATLLASGSGLSGISGAIAGSWLAVHQVPVVIGATTLGVLPLLPTALLMWACGRECAHAVEPDPSRADLAWLVAAAVGGPLLVTAVCLAVTEDASGVLPMQPPNPLTAFAWVGGLHLVAAGCGIAAGLWPASVDRLPYWVVAAGYAAAHTVLRLLGAAAVVTVVSLLAHWSRIGDSYSGAGNAGGVIGLTVLSLLYLPNVVIGAVAVLVGAGVEFGDASVGVFSVVGGPVPAMPVLAALPTGPAAGWWPALLLIPVIVGVIGGLDTARTSHDRLLAPWSTLTSAALATVVLVLLGVVAGGELGTFGRIGPDLLAFAVVTVVLLAVTGYAGLVFARLFITPVGSPIPGFGYDDHGYDDHGYDDHDYSDHDEYDAEDYLDEEYDDYDDDEFDDYDDGPELTVELDAEVIDEQPALDRRPARPADPPAEIVDAEVVEADLPESSRTQDR</sequence>
<proteinExistence type="predicted"/>
<feature type="transmembrane region" description="Helical" evidence="2">
    <location>
        <begin position="84"/>
        <end position="106"/>
    </location>
</feature>
<feature type="transmembrane region" description="Helical" evidence="2">
    <location>
        <begin position="334"/>
        <end position="358"/>
    </location>
</feature>
<dbReference type="RefSeq" id="WP_163845569.1">
    <property type="nucleotide sequence ID" value="NZ_JAAGVB010000024.1"/>
</dbReference>
<evidence type="ECO:0000313" key="4">
    <source>
        <dbReference type="Proteomes" id="UP000471166"/>
    </source>
</evidence>
<gene>
    <name evidence="3" type="ORF">GV791_16735</name>
</gene>
<dbReference type="Pfam" id="PF19877">
    <property type="entry name" value="DUF6350"/>
    <property type="match status" value="1"/>
</dbReference>
<dbReference type="Proteomes" id="UP000471166">
    <property type="component" value="Unassembled WGS sequence"/>
</dbReference>
<dbReference type="EMBL" id="JAAGVB010000024">
    <property type="protein sequence ID" value="NEW34191.1"/>
    <property type="molecule type" value="Genomic_DNA"/>
</dbReference>
<feature type="transmembrane region" description="Helical" evidence="2">
    <location>
        <begin position="303"/>
        <end position="322"/>
    </location>
</feature>
<organism evidence="3 4">
    <name type="scientific">Nocardia cyriacigeorgica</name>
    <dbReference type="NCBI Taxonomy" id="135487"/>
    <lineage>
        <taxon>Bacteria</taxon>
        <taxon>Bacillati</taxon>
        <taxon>Actinomycetota</taxon>
        <taxon>Actinomycetes</taxon>
        <taxon>Mycobacteriales</taxon>
        <taxon>Nocardiaceae</taxon>
        <taxon>Nocardia</taxon>
    </lineage>
</organism>
<feature type="transmembrane region" description="Helical" evidence="2">
    <location>
        <begin position="127"/>
        <end position="149"/>
    </location>
</feature>
<evidence type="ECO:0000256" key="1">
    <source>
        <dbReference type="SAM" id="MobiDB-lite"/>
    </source>
</evidence>
<reference evidence="3 4" key="1">
    <citation type="submission" date="2020-01" db="EMBL/GenBank/DDBJ databases">
        <title>Genetics and antimicrobial susceptibilities of Nocardia species isolated from the soil; a comparison with species isolated from humans.</title>
        <authorList>
            <person name="Carrasco G."/>
            <person name="Monzon S."/>
            <person name="Sansegundo M."/>
            <person name="Garcia E."/>
            <person name="Garrido N."/>
            <person name="Medina M.J."/>
            <person name="Villalon P."/>
            <person name="Ramirez-Arocha A.C."/>
            <person name="Jimenez P."/>
            <person name="Cuesta I."/>
            <person name="Valdezate S."/>
        </authorList>
    </citation>
    <scope>NUCLEOTIDE SEQUENCE [LARGE SCALE GENOMIC DNA]</scope>
    <source>
        <strain evidence="3 4">CNM20110626</strain>
    </source>
</reference>
<feature type="transmembrane region" description="Helical" evidence="2">
    <location>
        <begin position="370"/>
        <end position="396"/>
    </location>
</feature>
<keyword evidence="2" id="KW-1133">Transmembrane helix</keyword>
<feature type="compositionally biased region" description="Acidic residues" evidence="1">
    <location>
        <begin position="486"/>
        <end position="495"/>
    </location>
</feature>
<accession>A0A6P1CNN7</accession>
<feature type="region of interest" description="Disordered" evidence="1">
    <location>
        <begin position="464"/>
        <end position="504"/>
    </location>
</feature>
<evidence type="ECO:0000256" key="2">
    <source>
        <dbReference type="SAM" id="Phobius"/>
    </source>
</evidence>
<keyword evidence="2" id="KW-0812">Transmembrane</keyword>
<feature type="transmembrane region" description="Helical" evidence="2">
    <location>
        <begin position="196"/>
        <end position="225"/>
    </location>
</feature>
<feature type="transmembrane region" description="Helical" evidence="2">
    <location>
        <begin position="38"/>
        <end position="64"/>
    </location>
</feature>
<dbReference type="AlphaFoldDB" id="A0A6P1CNN7"/>
<feature type="transmembrane region" description="Helical" evidence="2">
    <location>
        <begin position="278"/>
        <end position="297"/>
    </location>
</feature>
<evidence type="ECO:0000313" key="3">
    <source>
        <dbReference type="EMBL" id="NEW34191.1"/>
    </source>
</evidence>
<feature type="transmembrane region" description="Helical" evidence="2">
    <location>
        <begin position="245"/>
        <end position="271"/>
    </location>
</feature>
<comment type="caution">
    <text evidence="3">The sequence shown here is derived from an EMBL/GenBank/DDBJ whole genome shotgun (WGS) entry which is preliminary data.</text>
</comment>
<feature type="region of interest" description="Disordered" evidence="1">
    <location>
        <begin position="1"/>
        <end position="25"/>
    </location>
</feature>
<protein>
    <submittedName>
        <fullName evidence="3">Uncharacterized protein</fullName>
    </submittedName>
</protein>
<name>A0A6P1CNN7_9NOCA</name>
<feature type="transmembrane region" description="Helical" evidence="2">
    <location>
        <begin position="169"/>
        <end position="189"/>
    </location>
</feature>
<keyword evidence="2" id="KW-0472">Membrane</keyword>